<feature type="transmembrane region" description="Helical" evidence="7">
    <location>
        <begin position="79"/>
        <end position="96"/>
    </location>
</feature>
<keyword evidence="5 7" id="KW-1133">Transmembrane helix</keyword>
<evidence type="ECO:0000313" key="9">
    <source>
        <dbReference type="EMBL" id="PCM51300.1"/>
    </source>
</evidence>
<feature type="transmembrane region" description="Helical" evidence="7">
    <location>
        <begin position="206"/>
        <end position="228"/>
    </location>
</feature>
<feature type="domain" description="Acyltransferase 3" evidence="8">
    <location>
        <begin position="10"/>
        <end position="327"/>
    </location>
</feature>
<evidence type="ECO:0000256" key="2">
    <source>
        <dbReference type="ARBA" id="ARBA00007400"/>
    </source>
</evidence>
<reference evidence="9 10" key="2">
    <citation type="submission" date="2017-10" db="EMBL/GenBank/DDBJ databases">
        <title>Rhizosphere-associated Pseudomonas modulate jasmonic acid/salicylic acid antagonism to induce systemic resistance to herbivores at the cost of susceptibility to pathogens.</title>
        <authorList>
            <person name="Haney C.H."/>
            <person name="Wiesmann C.L."/>
            <person name="Shapiro L.R."/>
            <person name="O'Sullivan L.R."/>
            <person name="Khorasani S."/>
            <person name="Melnyk R.A."/>
            <person name="Xiao L."/>
            <person name="Bush J."/>
            <person name="Carrillo J."/>
            <person name="Pierce N.E."/>
            <person name="Ausubel F.M."/>
        </authorList>
    </citation>
    <scope>NUCLEOTIDE SEQUENCE [LARGE SCALE GENOMIC DNA]</scope>
    <source>
        <strain evidence="9 10">CH229</strain>
    </source>
</reference>
<feature type="transmembrane region" description="Helical" evidence="7">
    <location>
        <begin position="116"/>
        <end position="137"/>
    </location>
</feature>
<reference evidence="9 10" key="1">
    <citation type="submission" date="2017-09" db="EMBL/GenBank/DDBJ databases">
        <authorList>
            <person name="Haney C."/>
            <person name="Melnyk R."/>
        </authorList>
    </citation>
    <scope>NUCLEOTIDE SEQUENCE [LARGE SCALE GENOMIC DNA]</scope>
    <source>
        <strain evidence="9 10">CH229</strain>
    </source>
</reference>
<keyword evidence="4 7" id="KW-0812">Transmembrane</keyword>
<comment type="caution">
    <text evidence="9">The sequence shown here is derived from an EMBL/GenBank/DDBJ whole genome shotgun (WGS) entry which is preliminary data.</text>
</comment>
<proteinExistence type="inferred from homology"/>
<evidence type="ECO:0000256" key="1">
    <source>
        <dbReference type="ARBA" id="ARBA00004651"/>
    </source>
</evidence>
<feature type="transmembrane region" description="Helical" evidence="7">
    <location>
        <begin position="243"/>
        <end position="262"/>
    </location>
</feature>
<dbReference type="GO" id="GO:0005886">
    <property type="term" value="C:plasma membrane"/>
    <property type="evidence" value="ECO:0007669"/>
    <property type="project" value="UniProtKB-SubCell"/>
</dbReference>
<protein>
    <recommendedName>
        <fullName evidence="8">Acyltransferase 3 domain-containing protein</fullName>
    </recommendedName>
</protein>
<gene>
    <name evidence="9" type="ORF">CP335_02380</name>
</gene>
<dbReference type="PANTHER" id="PTHR40074">
    <property type="entry name" value="O-ACETYLTRANSFERASE WECH"/>
    <property type="match status" value="1"/>
</dbReference>
<feature type="transmembrane region" description="Helical" evidence="7">
    <location>
        <begin position="48"/>
        <end position="67"/>
    </location>
</feature>
<feature type="transmembrane region" description="Helical" evidence="7">
    <location>
        <begin position="12"/>
        <end position="36"/>
    </location>
</feature>
<comment type="similarity">
    <text evidence="2">Belongs to the acyltransferase 3 family.</text>
</comment>
<evidence type="ECO:0000259" key="8">
    <source>
        <dbReference type="Pfam" id="PF01757"/>
    </source>
</evidence>
<sequence>MTNNLSQRIASLDAIKSIAIVLVIMIHTSAPGYVSFGGQWHAALFYEAFSRISVPLFFMVTGALLLPREHSIHSITKRMQRVLIPLVVWSFIYLIFNKYYFGTSTSGWLKHIIRGPILHLWFIYTLLGLYIFLPLLSRFFTSATLKEKLWILSAWSIGASIMPAFKGFFGFPLIGIDMLYVPIYAGYMLAGAVLHETLQKFVGKKASLLLATVVWLIGLSMTIFLSWWKSIADSKYSMLFMDYNSPTVLISTLGAFAAIYLLPLNRNNNIFSKAPNYIGKQTLGIYLFHMIPLNIIAAIVRDNFLSINPWLYFLVVTFLTFITSVLIVSIIQRIPYLRAICP</sequence>
<dbReference type="GO" id="GO:0009246">
    <property type="term" value="P:enterobacterial common antigen biosynthetic process"/>
    <property type="evidence" value="ECO:0007669"/>
    <property type="project" value="TreeGrafter"/>
</dbReference>
<dbReference type="GO" id="GO:0016413">
    <property type="term" value="F:O-acetyltransferase activity"/>
    <property type="evidence" value="ECO:0007669"/>
    <property type="project" value="TreeGrafter"/>
</dbReference>
<dbReference type="Pfam" id="PF01757">
    <property type="entry name" value="Acyl_transf_3"/>
    <property type="match status" value="1"/>
</dbReference>
<dbReference type="AlphaFoldDB" id="A0A854XAT7"/>
<evidence type="ECO:0000256" key="4">
    <source>
        <dbReference type="ARBA" id="ARBA00022692"/>
    </source>
</evidence>
<comment type="subcellular location">
    <subcellularLocation>
        <location evidence="1">Cell membrane</location>
        <topology evidence="1">Multi-pass membrane protein</topology>
    </subcellularLocation>
</comment>
<dbReference type="RefSeq" id="WP_096794931.1">
    <property type="nucleotide sequence ID" value="NZ_NXHE01000002.1"/>
</dbReference>
<keyword evidence="6 7" id="KW-0472">Membrane</keyword>
<name>A0A854XAT7_PSEFL</name>
<evidence type="ECO:0000256" key="3">
    <source>
        <dbReference type="ARBA" id="ARBA00022475"/>
    </source>
</evidence>
<keyword evidence="3" id="KW-1003">Cell membrane</keyword>
<dbReference type="Proteomes" id="UP000218643">
    <property type="component" value="Unassembled WGS sequence"/>
</dbReference>
<dbReference type="PANTHER" id="PTHR40074:SF2">
    <property type="entry name" value="O-ACETYLTRANSFERASE WECH"/>
    <property type="match status" value="1"/>
</dbReference>
<organism evidence="9 10">
    <name type="scientific">Pseudomonas fluorescens</name>
    <dbReference type="NCBI Taxonomy" id="294"/>
    <lineage>
        <taxon>Bacteria</taxon>
        <taxon>Pseudomonadati</taxon>
        <taxon>Pseudomonadota</taxon>
        <taxon>Gammaproteobacteria</taxon>
        <taxon>Pseudomonadales</taxon>
        <taxon>Pseudomonadaceae</taxon>
        <taxon>Pseudomonas</taxon>
    </lineage>
</organism>
<dbReference type="EMBL" id="NXHE01000002">
    <property type="protein sequence ID" value="PCM51300.1"/>
    <property type="molecule type" value="Genomic_DNA"/>
</dbReference>
<evidence type="ECO:0000256" key="7">
    <source>
        <dbReference type="SAM" id="Phobius"/>
    </source>
</evidence>
<dbReference type="InterPro" id="IPR002656">
    <property type="entry name" value="Acyl_transf_3_dom"/>
</dbReference>
<accession>A0A854XAT7</accession>
<feature type="transmembrane region" description="Helical" evidence="7">
    <location>
        <begin position="149"/>
        <end position="165"/>
    </location>
</feature>
<feature type="transmembrane region" description="Helical" evidence="7">
    <location>
        <begin position="283"/>
        <end position="304"/>
    </location>
</feature>
<evidence type="ECO:0000256" key="5">
    <source>
        <dbReference type="ARBA" id="ARBA00022989"/>
    </source>
</evidence>
<feature type="transmembrane region" description="Helical" evidence="7">
    <location>
        <begin position="310"/>
        <end position="331"/>
    </location>
</feature>
<evidence type="ECO:0000256" key="6">
    <source>
        <dbReference type="ARBA" id="ARBA00023136"/>
    </source>
</evidence>
<evidence type="ECO:0000313" key="10">
    <source>
        <dbReference type="Proteomes" id="UP000218643"/>
    </source>
</evidence>
<feature type="transmembrane region" description="Helical" evidence="7">
    <location>
        <begin position="171"/>
        <end position="194"/>
    </location>
</feature>